<gene>
    <name evidence="4" type="ORF">CTHT_0004110</name>
</gene>
<feature type="compositionally biased region" description="Polar residues" evidence="1">
    <location>
        <begin position="1"/>
        <end position="10"/>
    </location>
</feature>
<feature type="region of interest" description="Disordered" evidence="1">
    <location>
        <begin position="429"/>
        <end position="478"/>
    </location>
</feature>
<feature type="compositionally biased region" description="Polar residues" evidence="1">
    <location>
        <begin position="102"/>
        <end position="112"/>
    </location>
</feature>
<dbReference type="PANTHER" id="PTHR28136">
    <property type="entry name" value="NUCLEUS EXPORT PROTEIN BRR6"/>
    <property type="match status" value="1"/>
</dbReference>
<keyword evidence="5" id="KW-1185">Reference proteome</keyword>
<evidence type="ECO:0000256" key="2">
    <source>
        <dbReference type="SAM" id="Phobius"/>
    </source>
</evidence>
<reference evidence="4 5" key="1">
    <citation type="journal article" date="2011" name="Cell">
        <title>Insight into structure and assembly of the nuclear pore complex by utilizing the genome of a eukaryotic thermophile.</title>
        <authorList>
            <person name="Amlacher S."/>
            <person name="Sarges P."/>
            <person name="Flemming D."/>
            <person name="van Noort V."/>
            <person name="Kunze R."/>
            <person name="Devos D.P."/>
            <person name="Arumugam M."/>
            <person name="Bork P."/>
            <person name="Hurt E."/>
        </authorList>
    </citation>
    <scope>NUCLEOTIDE SEQUENCE [LARGE SCALE GENOMIC DNA]</scope>
    <source>
        <strain evidence="5">DSM 1495 / CBS 144.50 / IMI 039719</strain>
    </source>
</reference>
<dbReference type="GO" id="GO:0055088">
    <property type="term" value="P:lipid homeostasis"/>
    <property type="evidence" value="ECO:0007669"/>
    <property type="project" value="InterPro"/>
</dbReference>
<feature type="region of interest" description="Disordered" evidence="1">
    <location>
        <begin position="162"/>
        <end position="211"/>
    </location>
</feature>
<feature type="region of interest" description="Disordered" evidence="1">
    <location>
        <begin position="1"/>
        <end position="126"/>
    </location>
</feature>
<evidence type="ECO:0000259" key="3">
    <source>
        <dbReference type="SMART" id="SM01042"/>
    </source>
</evidence>
<feature type="transmembrane region" description="Helical" evidence="2">
    <location>
        <begin position="236"/>
        <end position="258"/>
    </location>
</feature>
<accession>G0RZT4</accession>
<name>G0RZT4_CHATD</name>
<dbReference type="EMBL" id="GL988032">
    <property type="protein sequence ID" value="EGS23712.1"/>
    <property type="molecule type" value="Genomic_DNA"/>
</dbReference>
<feature type="compositionally biased region" description="Low complexity" evidence="1">
    <location>
        <begin position="26"/>
        <end position="35"/>
    </location>
</feature>
<dbReference type="GeneID" id="18254449"/>
<dbReference type="GO" id="GO:0031965">
    <property type="term" value="C:nuclear membrane"/>
    <property type="evidence" value="ECO:0007669"/>
    <property type="project" value="InterPro"/>
</dbReference>
<dbReference type="OrthoDB" id="5961at2759"/>
<keyword evidence="2" id="KW-1133">Transmembrane helix</keyword>
<dbReference type="AlphaFoldDB" id="G0RZT4"/>
<evidence type="ECO:0000313" key="5">
    <source>
        <dbReference type="Proteomes" id="UP000008066"/>
    </source>
</evidence>
<protein>
    <recommendedName>
        <fullName evidence="3">Brl1/Brr6 domain-containing protein</fullName>
    </recommendedName>
</protein>
<dbReference type="InterPro" id="IPR018767">
    <property type="entry name" value="Brl1/Brr6_dom"/>
</dbReference>
<dbReference type="eggNOG" id="KOG4503">
    <property type="taxonomic scope" value="Eukaryota"/>
</dbReference>
<feature type="compositionally biased region" description="Polar residues" evidence="1">
    <location>
        <begin position="41"/>
        <end position="54"/>
    </location>
</feature>
<dbReference type="HOGENOM" id="CLU_040960_0_0_1"/>
<organism evidence="5">
    <name type="scientific">Chaetomium thermophilum (strain DSM 1495 / CBS 144.50 / IMI 039719)</name>
    <name type="common">Thermochaetoides thermophila</name>
    <dbReference type="NCBI Taxonomy" id="759272"/>
    <lineage>
        <taxon>Eukaryota</taxon>
        <taxon>Fungi</taxon>
        <taxon>Dikarya</taxon>
        <taxon>Ascomycota</taxon>
        <taxon>Pezizomycotina</taxon>
        <taxon>Sordariomycetes</taxon>
        <taxon>Sordariomycetidae</taxon>
        <taxon>Sordariales</taxon>
        <taxon>Chaetomiaceae</taxon>
        <taxon>Thermochaetoides</taxon>
    </lineage>
</organism>
<feature type="transmembrane region" description="Helical" evidence="2">
    <location>
        <begin position="344"/>
        <end position="366"/>
    </location>
</feature>
<dbReference type="RefSeq" id="XP_006690954.1">
    <property type="nucleotide sequence ID" value="XM_006690891.1"/>
</dbReference>
<dbReference type="GO" id="GO:0006998">
    <property type="term" value="P:nuclear envelope organization"/>
    <property type="evidence" value="ECO:0007669"/>
    <property type="project" value="InterPro"/>
</dbReference>
<feature type="compositionally biased region" description="Acidic residues" evidence="1">
    <location>
        <begin position="184"/>
        <end position="195"/>
    </location>
</feature>
<dbReference type="Pfam" id="PF10104">
    <property type="entry name" value="Brr6_like_C_C"/>
    <property type="match status" value="1"/>
</dbReference>
<dbReference type="KEGG" id="cthr:CTHT_0004110"/>
<evidence type="ECO:0000313" key="4">
    <source>
        <dbReference type="EMBL" id="EGS23712.1"/>
    </source>
</evidence>
<dbReference type="InterPro" id="IPR040202">
    <property type="entry name" value="Brl1/Brr6"/>
</dbReference>
<dbReference type="SMART" id="SM01042">
    <property type="entry name" value="Brr6_like_C_C"/>
    <property type="match status" value="1"/>
</dbReference>
<dbReference type="Proteomes" id="UP000008066">
    <property type="component" value="Unassembled WGS sequence"/>
</dbReference>
<dbReference type="OMA" id="EMAICSE"/>
<evidence type="ECO:0000256" key="1">
    <source>
        <dbReference type="SAM" id="MobiDB-lite"/>
    </source>
</evidence>
<dbReference type="PANTHER" id="PTHR28136:SF1">
    <property type="entry name" value="NUCLEUS EXPORT PROTEIN BRL1"/>
    <property type="match status" value="1"/>
</dbReference>
<sequence length="478" mass="51869">MTSTENQSEEAAQLSVGTPEFTDRPSSSTASFDSPSKLRSVGSNPFAPNNTPMNSPFKVQGQPRPPHSEFFNPQLQNKPTGPAFRNPAFATPQKRVDDMFSPDSSPAMTDNSPMPAETPETEHVRDSTELFFTPSPIKSSPSKSLFARTLLRNHASGLRDKVRKRKRLLGDKDVGSARPRLPQDSDESDSYYEEENGSRSGSKHSKKKEPTPQGWLNSFLSAISANPTAPAILSKWLQLGVNMVLLGLVLFIIFWILVQVRNDLSHASEKARAAIVNEMAICSENYIKNGCSPKASRPPALDGPCNEWEACMNQDASAVMMVQISAKNVAEIVNEFVGVLSFKAWGFIMSLFLAAVIASNVGFGFLRESAIPQPTVQPAAPVQSPPAATVASVLGPAAMHNPQQAYIFAPIGQTPKSVRKALFANDVSDTENSPDFKSPMALPQTPSIRRSPSKFERGRSPSKGSRARSPVKGITWAS</sequence>
<feature type="domain" description="Brl1/Brr6" evidence="3">
    <location>
        <begin position="233"/>
        <end position="367"/>
    </location>
</feature>
<keyword evidence="2" id="KW-0472">Membrane</keyword>
<keyword evidence="2" id="KW-0812">Transmembrane</keyword>
<proteinExistence type="predicted"/>